<evidence type="ECO:0000256" key="3">
    <source>
        <dbReference type="ARBA" id="ARBA00022807"/>
    </source>
</evidence>
<dbReference type="EC" id="3.4.22.-" evidence="4"/>
<evidence type="ECO:0000259" key="5">
    <source>
        <dbReference type="Pfam" id="PF03416"/>
    </source>
</evidence>
<comment type="subcellular location">
    <subcellularLocation>
        <location evidence="4">Cytoplasm</location>
    </subcellularLocation>
</comment>
<keyword evidence="2 4" id="KW-0378">Hydrolase</keyword>
<keyword evidence="4" id="KW-0813">Transport</keyword>
<dbReference type="Proteomes" id="UP000692954">
    <property type="component" value="Unassembled WGS sequence"/>
</dbReference>
<evidence type="ECO:0000256" key="2">
    <source>
        <dbReference type="ARBA" id="ARBA00022801"/>
    </source>
</evidence>
<gene>
    <name evidence="6" type="ORF">PSON_ATCC_30995.1.T0050390</name>
</gene>
<dbReference type="OrthoDB" id="2960936at2759"/>
<dbReference type="GO" id="GO:0019786">
    <property type="term" value="F:protein-phosphatidylethanolamide deconjugating activity"/>
    <property type="evidence" value="ECO:0007669"/>
    <property type="project" value="InterPro"/>
</dbReference>
<proteinExistence type="inferred from homology"/>
<dbReference type="InterPro" id="IPR005078">
    <property type="entry name" value="Peptidase_C54"/>
</dbReference>
<keyword evidence="3" id="KW-0788">Thiol protease</keyword>
<feature type="domain" description="Peptidase C54 catalytic" evidence="5">
    <location>
        <begin position="40"/>
        <end position="284"/>
    </location>
</feature>
<organism evidence="6 7">
    <name type="scientific">Paramecium sonneborni</name>
    <dbReference type="NCBI Taxonomy" id="65129"/>
    <lineage>
        <taxon>Eukaryota</taxon>
        <taxon>Sar</taxon>
        <taxon>Alveolata</taxon>
        <taxon>Ciliophora</taxon>
        <taxon>Intramacronucleata</taxon>
        <taxon>Oligohymenophorea</taxon>
        <taxon>Peniculida</taxon>
        <taxon>Parameciidae</taxon>
        <taxon>Paramecium</taxon>
    </lineage>
</organism>
<dbReference type="GO" id="GO:0000045">
    <property type="term" value="P:autophagosome assembly"/>
    <property type="evidence" value="ECO:0007669"/>
    <property type="project" value="TreeGrafter"/>
</dbReference>
<dbReference type="GO" id="GO:0016485">
    <property type="term" value="P:protein processing"/>
    <property type="evidence" value="ECO:0007669"/>
    <property type="project" value="TreeGrafter"/>
</dbReference>
<dbReference type="PANTHER" id="PTHR22624">
    <property type="entry name" value="CYSTEINE PROTEASE ATG4"/>
    <property type="match status" value="1"/>
</dbReference>
<keyword evidence="4" id="KW-0653">Protein transport</keyword>
<dbReference type="Pfam" id="PF03416">
    <property type="entry name" value="Peptidase_C54"/>
    <property type="match status" value="1"/>
</dbReference>
<keyword evidence="4" id="KW-0963">Cytoplasm</keyword>
<sequence>MKSLMQMMTNTAYKLDKMLSEEIKIDELMYIFGQEIQNAETFNQKKDTLIWFSYRANIQFEGNSISDQGWGCLLRVGQMMLANALMRECKILAINKTKSMIINLFDDNQEYSSIAPFSIQQIIKRASKNLNMKIGDWYTGPKIMSVIEDLNKYNMNIKQIKIVNFLEQCILESQIDLQFQKPHLLIIHAIIGDKYLGQLEIHYLQQHMLISQFAGAIIGKNNKAFFLIGFQKNNAIYMDPHYVQESNKVQMECNLKCQPIKNLNGTIALAFYISNYHEYIQFKKQINFQQGSIFSILEDSGQQFT</sequence>
<keyword evidence="7" id="KW-1185">Reference proteome</keyword>
<keyword evidence="1 4" id="KW-0645">Protease</keyword>
<comment type="caution">
    <text evidence="6">The sequence shown here is derived from an EMBL/GenBank/DDBJ whole genome shotgun (WGS) entry which is preliminary data.</text>
</comment>
<evidence type="ECO:0000313" key="6">
    <source>
        <dbReference type="EMBL" id="CAD8051158.1"/>
    </source>
</evidence>
<comment type="similarity">
    <text evidence="4">Belongs to the peptidase C54 family.</text>
</comment>
<keyword evidence="4" id="KW-0072">Autophagy</keyword>
<accession>A0A8S1K758</accession>
<evidence type="ECO:0000313" key="7">
    <source>
        <dbReference type="Proteomes" id="UP000692954"/>
    </source>
</evidence>
<comment type="function">
    <text evidence="4">Cysteine protease that plays a key role in autophagy by mediating both proteolytic activation and delipidation of ATG8 family proteins.</text>
</comment>
<dbReference type="GO" id="GO:0035973">
    <property type="term" value="P:aggrephagy"/>
    <property type="evidence" value="ECO:0007669"/>
    <property type="project" value="TreeGrafter"/>
</dbReference>
<dbReference type="AlphaFoldDB" id="A0A8S1K758"/>
<evidence type="ECO:0000256" key="1">
    <source>
        <dbReference type="ARBA" id="ARBA00022670"/>
    </source>
</evidence>
<dbReference type="GO" id="GO:0034727">
    <property type="term" value="P:piecemeal microautophagy of the nucleus"/>
    <property type="evidence" value="ECO:0007669"/>
    <property type="project" value="TreeGrafter"/>
</dbReference>
<dbReference type="PANTHER" id="PTHR22624:SF49">
    <property type="entry name" value="CYSTEINE PROTEASE"/>
    <property type="match status" value="1"/>
</dbReference>
<dbReference type="GO" id="GO:0005737">
    <property type="term" value="C:cytoplasm"/>
    <property type="evidence" value="ECO:0007669"/>
    <property type="project" value="UniProtKB-SubCell"/>
</dbReference>
<dbReference type="EMBL" id="CAJJDN010000005">
    <property type="protein sequence ID" value="CAD8051158.1"/>
    <property type="molecule type" value="Genomic_DNA"/>
</dbReference>
<evidence type="ECO:0000256" key="4">
    <source>
        <dbReference type="RuleBase" id="RU363115"/>
    </source>
</evidence>
<reference evidence="6" key="1">
    <citation type="submission" date="2021-01" db="EMBL/GenBank/DDBJ databases">
        <authorList>
            <consortium name="Genoscope - CEA"/>
            <person name="William W."/>
        </authorList>
    </citation>
    <scope>NUCLEOTIDE SEQUENCE</scope>
</reference>
<dbReference type="GO" id="GO:0015031">
    <property type="term" value="P:protein transport"/>
    <property type="evidence" value="ECO:0007669"/>
    <property type="project" value="UniProtKB-KW"/>
</dbReference>
<name>A0A8S1K758_9CILI</name>
<protein>
    <recommendedName>
        <fullName evidence="4">Cysteine protease</fullName>
        <ecNumber evidence="4">3.4.22.-</ecNumber>
    </recommendedName>
</protein>
<dbReference type="GO" id="GO:0000423">
    <property type="term" value="P:mitophagy"/>
    <property type="evidence" value="ECO:0007669"/>
    <property type="project" value="TreeGrafter"/>
</dbReference>
<dbReference type="InterPro" id="IPR046792">
    <property type="entry name" value="Peptidase_C54_cat"/>
</dbReference>
<dbReference type="GO" id="GO:0004197">
    <property type="term" value="F:cysteine-type endopeptidase activity"/>
    <property type="evidence" value="ECO:0007669"/>
    <property type="project" value="TreeGrafter"/>
</dbReference>